<dbReference type="CDD" id="cd00075">
    <property type="entry name" value="HATPase"/>
    <property type="match status" value="1"/>
</dbReference>
<gene>
    <name evidence="12" type="ORF">SAMN05421730_100978</name>
</gene>
<name>A0A1D3TTF3_9FIRM</name>
<dbReference type="PANTHER" id="PTHR43711">
    <property type="entry name" value="TWO-COMPONENT HISTIDINE KINASE"/>
    <property type="match status" value="1"/>
</dbReference>
<evidence type="ECO:0000256" key="9">
    <source>
        <dbReference type="SAM" id="MobiDB-lite"/>
    </source>
</evidence>
<dbReference type="GO" id="GO:0016020">
    <property type="term" value="C:membrane"/>
    <property type="evidence" value="ECO:0007669"/>
    <property type="project" value="UniProtKB-SubCell"/>
</dbReference>
<evidence type="ECO:0000256" key="1">
    <source>
        <dbReference type="ARBA" id="ARBA00000085"/>
    </source>
</evidence>
<dbReference type="InterPro" id="IPR003594">
    <property type="entry name" value="HATPase_dom"/>
</dbReference>
<dbReference type="OrthoDB" id="9762826at2"/>
<keyword evidence="7" id="KW-0902">Two-component regulatory system</keyword>
<dbReference type="PANTHER" id="PTHR43711:SF1">
    <property type="entry name" value="HISTIDINE KINASE 1"/>
    <property type="match status" value="1"/>
</dbReference>
<dbReference type="Gene3D" id="6.10.340.10">
    <property type="match status" value="1"/>
</dbReference>
<dbReference type="InterPro" id="IPR036890">
    <property type="entry name" value="HATPase_C_sf"/>
</dbReference>
<dbReference type="Pfam" id="PF00512">
    <property type="entry name" value="HisKA"/>
    <property type="match status" value="1"/>
</dbReference>
<dbReference type="FunFam" id="3.30.565.10:FF:000006">
    <property type="entry name" value="Sensor histidine kinase WalK"/>
    <property type="match status" value="1"/>
</dbReference>
<dbReference type="PRINTS" id="PR00344">
    <property type="entry name" value="BCTRLSENSOR"/>
</dbReference>
<feature type="transmembrane region" description="Helical" evidence="10">
    <location>
        <begin position="12"/>
        <end position="31"/>
    </location>
</feature>
<evidence type="ECO:0000256" key="4">
    <source>
        <dbReference type="ARBA" id="ARBA00022553"/>
    </source>
</evidence>
<proteinExistence type="predicted"/>
<keyword evidence="6 12" id="KW-0418">Kinase</keyword>
<comment type="subcellular location">
    <subcellularLocation>
        <location evidence="2">Membrane</location>
    </subcellularLocation>
</comment>
<comment type="catalytic activity">
    <reaction evidence="1">
        <text>ATP + protein L-histidine = ADP + protein N-phospho-L-histidine.</text>
        <dbReference type="EC" id="2.7.13.3"/>
    </reaction>
</comment>
<evidence type="ECO:0000256" key="2">
    <source>
        <dbReference type="ARBA" id="ARBA00004370"/>
    </source>
</evidence>
<sequence>MKSIRTKLWLGMMVLVGIVILLLWFFQIVFLEKFYTSFEVRGVLAGAEDITADIGDLGDIRLFTGSEAVLSDIDRFAYSRGVSVNIADSDGTILYQNEAENGVTQHGMLWNAYSEAAGEALAGRTAQIEAVHPRFGNKFMILALPIAADDQIAGFMMITLPLVSIEETVNILEKQLIIITVILLIVSVIISYRLSKAFTGKILAISQVAGRYTEGDYSARVMDKKEKHDARAGGNGESETAGAEGDGSSDPGADGDEIERLAEQMNLMGDKLARNEILQRELIANVSHELRTPLTLIRGYAETLRDVTGGDPGKREKQLDIIIAESERLGIIVEDILNLSQLQAGAVLFHEEPFPLKPMLEGILSRYEPDEGSPALKITGTDSIPDNLLGDSRRIEQVIFNLVNNAMRHAGPDGQVEIAAERKKARVRISVKDNGSGIAPEDLEHIFERYYKGKWENGKKSTGTGLGLAIVKSILDMHGMPYGVESTLGKGTVFWFELKTEGGEM</sequence>
<evidence type="ECO:0000256" key="10">
    <source>
        <dbReference type="SAM" id="Phobius"/>
    </source>
</evidence>
<dbReference type="GO" id="GO:0000155">
    <property type="term" value="F:phosphorelay sensor kinase activity"/>
    <property type="evidence" value="ECO:0007669"/>
    <property type="project" value="InterPro"/>
</dbReference>
<dbReference type="SUPFAM" id="SSF47384">
    <property type="entry name" value="Homodimeric domain of signal transducing histidine kinase"/>
    <property type="match status" value="1"/>
</dbReference>
<organism evidence="12 13">
    <name type="scientific">Anaerobium acetethylicum</name>
    <dbReference type="NCBI Taxonomy" id="1619234"/>
    <lineage>
        <taxon>Bacteria</taxon>
        <taxon>Bacillati</taxon>
        <taxon>Bacillota</taxon>
        <taxon>Clostridia</taxon>
        <taxon>Lachnospirales</taxon>
        <taxon>Lachnospiraceae</taxon>
        <taxon>Anaerobium</taxon>
    </lineage>
</organism>
<evidence type="ECO:0000256" key="8">
    <source>
        <dbReference type="ARBA" id="ARBA00023136"/>
    </source>
</evidence>
<dbReference type="EC" id="2.7.13.3" evidence="3"/>
<dbReference type="SMART" id="SM00388">
    <property type="entry name" value="HisKA"/>
    <property type="match status" value="1"/>
</dbReference>
<evidence type="ECO:0000313" key="13">
    <source>
        <dbReference type="Proteomes" id="UP000199315"/>
    </source>
</evidence>
<keyword evidence="8 10" id="KW-0472">Membrane</keyword>
<feature type="transmembrane region" description="Helical" evidence="10">
    <location>
        <begin position="139"/>
        <end position="163"/>
    </location>
</feature>
<dbReference type="InterPro" id="IPR003661">
    <property type="entry name" value="HisK_dim/P_dom"/>
</dbReference>
<dbReference type="EMBL" id="FMKA01000009">
    <property type="protein sequence ID" value="SCP97265.1"/>
    <property type="molecule type" value="Genomic_DNA"/>
</dbReference>
<dbReference type="Gene3D" id="1.10.287.130">
    <property type="match status" value="1"/>
</dbReference>
<protein>
    <recommendedName>
        <fullName evidence="3">histidine kinase</fullName>
        <ecNumber evidence="3">2.7.13.3</ecNumber>
    </recommendedName>
</protein>
<evidence type="ECO:0000313" key="12">
    <source>
        <dbReference type="EMBL" id="SCP97265.1"/>
    </source>
</evidence>
<dbReference type="RefSeq" id="WP_091233180.1">
    <property type="nucleotide sequence ID" value="NZ_FMKA01000009.1"/>
</dbReference>
<reference evidence="12 13" key="1">
    <citation type="submission" date="2016-09" db="EMBL/GenBank/DDBJ databases">
        <authorList>
            <person name="Capua I."/>
            <person name="De Benedictis P."/>
            <person name="Joannis T."/>
            <person name="Lombin L.H."/>
            <person name="Cattoli G."/>
        </authorList>
    </citation>
    <scope>NUCLEOTIDE SEQUENCE [LARGE SCALE GENOMIC DNA]</scope>
    <source>
        <strain evidence="12 13">GluBS11</strain>
    </source>
</reference>
<dbReference type="FunFam" id="1.10.287.130:FF:000001">
    <property type="entry name" value="Two-component sensor histidine kinase"/>
    <property type="match status" value="1"/>
</dbReference>
<keyword evidence="5" id="KW-0808">Transferase</keyword>
<keyword evidence="4" id="KW-0597">Phosphoprotein</keyword>
<dbReference type="InterPro" id="IPR036097">
    <property type="entry name" value="HisK_dim/P_sf"/>
</dbReference>
<dbReference type="CDD" id="cd00082">
    <property type="entry name" value="HisKA"/>
    <property type="match status" value="1"/>
</dbReference>
<dbReference type="SMART" id="SM00387">
    <property type="entry name" value="HATPase_c"/>
    <property type="match status" value="1"/>
</dbReference>
<accession>A0A1D3TTF3</accession>
<evidence type="ECO:0000256" key="3">
    <source>
        <dbReference type="ARBA" id="ARBA00012438"/>
    </source>
</evidence>
<feature type="region of interest" description="Disordered" evidence="9">
    <location>
        <begin position="223"/>
        <end position="256"/>
    </location>
</feature>
<dbReference type="SUPFAM" id="SSF55874">
    <property type="entry name" value="ATPase domain of HSP90 chaperone/DNA topoisomerase II/histidine kinase"/>
    <property type="match status" value="1"/>
</dbReference>
<dbReference type="STRING" id="1619234.SAMN05421730_100978"/>
<dbReference type="AlphaFoldDB" id="A0A1D3TTF3"/>
<dbReference type="Pfam" id="PF02518">
    <property type="entry name" value="HATPase_c"/>
    <property type="match status" value="1"/>
</dbReference>
<dbReference type="Gene3D" id="3.30.565.10">
    <property type="entry name" value="Histidine kinase-like ATPase, C-terminal domain"/>
    <property type="match status" value="1"/>
</dbReference>
<evidence type="ECO:0000259" key="11">
    <source>
        <dbReference type="PROSITE" id="PS50109"/>
    </source>
</evidence>
<dbReference type="Proteomes" id="UP000199315">
    <property type="component" value="Unassembled WGS sequence"/>
</dbReference>
<evidence type="ECO:0000256" key="5">
    <source>
        <dbReference type="ARBA" id="ARBA00022679"/>
    </source>
</evidence>
<feature type="domain" description="Histidine kinase" evidence="11">
    <location>
        <begin position="285"/>
        <end position="502"/>
    </location>
</feature>
<dbReference type="InterPro" id="IPR004358">
    <property type="entry name" value="Sig_transdc_His_kin-like_C"/>
</dbReference>
<feature type="transmembrane region" description="Helical" evidence="10">
    <location>
        <begin position="175"/>
        <end position="194"/>
    </location>
</feature>
<evidence type="ECO:0000256" key="7">
    <source>
        <dbReference type="ARBA" id="ARBA00023012"/>
    </source>
</evidence>
<evidence type="ECO:0000256" key="6">
    <source>
        <dbReference type="ARBA" id="ARBA00022777"/>
    </source>
</evidence>
<keyword evidence="10" id="KW-1133">Transmembrane helix</keyword>
<feature type="compositionally biased region" description="Low complexity" evidence="9">
    <location>
        <begin position="241"/>
        <end position="252"/>
    </location>
</feature>
<dbReference type="InterPro" id="IPR005467">
    <property type="entry name" value="His_kinase_dom"/>
</dbReference>
<keyword evidence="10" id="KW-0812">Transmembrane</keyword>
<dbReference type="PROSITE" id="PS50109">
    <property type="entry name" value="HIS_KIN"/>
    <property type="match status" value="1"/>
</dbReference>
<keyword evidence="13" id="KW-1185">Reference proteome</keyword>
<dbReference type="InterPro" id="IPR050736">
    <property type="entry name" value="Sensor_HK_Regulatory"/>
</dbReference>